<dbReference type="SUPFAM" id="SSF54928">
    <property type="entry name" value="RNA-binding domain, RBD"/>
    <property type="match status" value="1"/>
</dbReference>
<feature type="compositionally biased region" description="Basic residues" evidence="3">
    <location>
        <begin position="332"/>
        <end position="342"/>
    </location>
</feature>
<dbReference type="Gene3D" id="3.30.70.330">
    <property type="match status" value="1"/>
</dbReference>
<reference evidence="6 7" key="1">
    <citation type="submission" date="2016-08" db="EMBL/GenBank/DDBJ databases">
        <authorList>
            <consortium name="Pathogen Informatics"/>
        </authorList>
    </citation>
    <scope>NUCLEOTIDE SEQUENCE [LARGE SCALE GENOMIC DNA]</scope>
    <source>
        <strain evidence="6 7">SP11 RLL</strain>
    </source>
</reference>
<feature type="compositionally biased region" description="Basic and acidic residues" evidence="3">
    <location>
        <begin position="414"/>
        <end position="473"/>
    </location>
</feature>
<evidence type="ECO:0000256" key="2">
    <source>
        <dbReference type="PROSITE-ProRule" id="PRU00176"/>
    </source>
</evidence>
<dbReference type="GO" id="GO:0003723">
    <property type="term" value="F:RNA binding"/>
    <property type="evidence" value="ECO:0007669"/>
    <property type="project" value="UniProtKB-UniRule"/>
</dbReference>
<dbReference type="VEuPathDB" id="PlasmoDB:PBANKA_0108700"/>
<evidence type="ECO:0008006" key="8">
    <source>
        <dbReference type="Google" id="ProtNLM"/>
    </source>
</evidence>
<feature type="compositionally biased region" description="Basic and acidic residues" evidence="3">
    <location>
        <begin position="343"/>
        <end position="389"/>
    </location>
</feature>
<dbReference type="Pfam" id="PF01480">
    <property type="entry name" value="PWI"/>
    <property type="match status" value="1"/>
</dbReference>
<accession>A0A1D3S672</accession>
<dbReference type="PROSITE" id="PS50102">
    <property type="entry name" value="RRM"/>
    <property type="match status" value="1"/>
</dbReference>
<evidence type="ECO:0000313" key="7">
    <source>
        <dbReference type="Proteomes" id="UP000219974"/>
    </source>
</evidence>
<proteinExistence type="predicted"/>
<protein>
    <recommendedName>
        <fullName evidence="8">RNA-binding protein 25</fullName>
    </recommendedName>
</protein>
<dbReference type="PANTHER" id="PTHR18806:SF4">
    <property type="entry name" value="RNA-BINDING PROTEIN 25"/>
    <property type="match status" value="1"/>
</dbReference>
<dbReference type="PANTHER" id="PTHR18806">
    <property type="entry name" value="RBM25 PROTEIN"/>
    <property type="match status" value="1"/>
</dbReference>
<evidence type="ECO:0000259" key="4">
    <source>
        <dbReference type="PROSITE" id="PS50102"/>
    </source>
</evidence>
<dbReference type="InterPro" id="IPR000504">
    <property type="entry name" value="RRM_dom"/>
</dbReference>
<dbReference type="InterPro" id="IPR012677">
    <property type="entry name" value="Nucleotide-bd_a/b_plait_sf"/>
</dbReference>
<keyword evidence="2" id="KW-0694">RNA-binding</keyword>
<dbReference type="InterPro" id="IPR002483">
    <property type="entry name" value="PWI_dom"/>
</dbReference>
<dbReference type="InterPro" id="IPR035979">
    <property type="entry name" value="RBD_domain_sf"/>
</dbReference>
<evidence type="ECO:0000256" key="3">
    <source>
        <dbReference type="SAM" id="MobiDB-lite"/>
    </source>
</evidence>
<feature type="domain" description="RRM" evidence="4">
    <location>
        <begin position="33"/>
        <end position="111"/>
    </location>
</feature>
<organism evidence="6 7">
    <name type="scientific">Plasmodium berghei</name>
    <dbReference type="NCBI Taxonomy" id="5821"/>
    <lineage>
        <taxon>Eukaryota</taxon>
        <taxon>Sar</taxon>
        <taxon>Alveolata</taxon>
        <taxon>Apicomplexa</taxon>
        <taxon>Aconoidasida</taxon>
        <taxon>Haemosporida</taxon>
        <taxon>Plasmodiidae</taxon>
        <taxon>Plasmodium</taxon>
        <taxon>Plasmodium (Vinckeia)</taxon>
    </lineage>
</organism>
<feature type="compositionally biased region" description="Polar residues" evidence="3">
    <location>
        <begin position="390"/>
        <end position="404"/>
    </location>
</feature>
<dbReference type="SUPFAM" id="SSF101233">
    <property type="entry name" value="PWI domain"/>
    <property type="match status" value="1"/>
</dbReference>
<dbReference type="SMART" id="SM00311">
    <property type="entry name" value="PWI"/>
    <property type="match status" value="1"/>
</dbReference>
<keyword evidence="1" id="KW-0507">mRNA processing</keyword>
<dbReference type="AlphaFoldDB" id="A0A1D3S672"/>
<name>A0A1D3S672_PLABE</name>
<feature type="compositionally biased region" description="Low complexity" evidence="3">
    <location>
        <begin position="512"/>
        <end position="530"/>
    </location>
</feature>
<sequence length="681" mass="80822">MINNKAFYTNLKPIVNKDGEEKEEFENQGNANNVVYIGNISKYIEEENILKILKIFGDINNWHRQRNPSTNELMTFGFCEYKDIYNVYLCINILNNIELCGKKLKVNCNDNLKKKFDSIVDILFEKREVTLFENDTKNINEENTVNNSLELKEIKNKISNDIEQDLKKKKMDVLKFIGDINNDYEKNGKNDETERGEYNNVNNNNITQFDMDNKSLLNKKIYNHGNETNYNENNNKLINQEKEKRKYVTNNYKIHWRERDRIEKLDAREKNLEKDFYKREKEWLELEEQIKKDTYREWNKFIQIKKKDIAKLIELDLKGENEDSSISSSKRRESRRSKRAKEKKLDEQDRLDEMKELEEAKKKEEQIKDIDITMKDKEGEILNKKDKQNSDTTVQTKTKKSSFFATAFSYVFDNNKDKQNDKTNENSEKGENENHDIKQLNQNENEKNHEQTENSEIEKEHEESIQDKDDNTNKKKSSKNKRKITNSETEKVNDKKKKVTIENIQNEEDINKTSGNNNNNNNKTLNTKNNENTEEIQSLEDDPIIAYELEISLPKKRKGKNDTSKTIDIIEKSKKILENIPSEEEDIFNYPIEWDILKLKDNISTNLKPWIYKNITEYIGADEKEVIEEISSFFVEQILKETAPKDILSEAEKFLDSDGKKFIINMYRLIIFEQLKIKNNM</sequence>
<dbReference type="EMBL" id="LT608265">
    <property type="protein sequence ID" value="SCO58886.1"/>
    <property type="molecule type" value="Genomic_DNA"/>
</dbReference>
<dbReference type="Proteomes" id="UP000219974">
    <property type="component" value="Chromosome 1"/>
</dbReference>
<dbReference type="InterPro" id="IPR036483">
    <property type="entry name" value="PWI_dom_sf"/>
</dbReference>
<feature type="region of interest" description="Disordered" evidence="3">
    <location>
        <begin position="322"/>
        <end position="535"/>
    </location>
</feature>
<feature type="domain" description="PWI" evidence="5">
    <location>
        <begin position="585"/>
        <end position="681"/>
    </location>
</feature>
<gene>
    <name evidence="6" type="ORF">PBSP11RLL_000013300</name>
</gene>
<dbReference type="InterPro" id="IPR034268">
    <property type="entry name" value="RBM25_RRM"/>
</dbReference>
<evidence type="ECO:0000259" key="5">
    <source>
        <dbReference type="PROSITE" id="PS51025"/>
    </source>
</evidence>
<dbReference type="SMART" id="SM00360">
    <property type="entry name" value="RRM"/>
    <property type="match status" value="1"/>
</dbReference>
<dbReference type="Pfam" id="PF00076">
    <property type="entry name" value="RRM_1"/>
    <property type="match status" value="1"/>
</dbReference>
<dbReference type="InterPro" id="IPR052768">
    <property type="entry name" value="RBM25"/>
</dbReference>
<dbReference type="PROSITE" id="PS51025">
    <property type="entry name" value="PWI"/>
    <property type="match status" value="1"/>
</dbReference>
<dbReference type="CDD" id="cd12446">
    <property type="entry name" value="RRM_RBM25"/>
    <property type="match status" value="1"/>
</dbReference>
<evidence type="ECO:0000313" key="6">
    <source>
        <dbReference type="EMBL" id="SCO58886.1"/>
    </source>
</evidence>
<feature type="compositionally biased region" description="Basic residues" evidence="3">
    <location>
        <begin position="474"/>
        <end position="484"/>
    </location>
</feature>
<dbReference type="Gene3D" id="1.20.1390.10">
    <property type="entry name" value="PWI domain"/>
    <property type="match status" value="1"/>
</dbReference>
<dbReference type="GO" id="GO:0006397">
    <property type="term" value="P:mRNA processing"/>
    <property type="evidence" value="ECO:0007669"/>
    <property type="project" value="UniProtKB-KW"/>
</dbReference>
<evidence type="ECO:0000256" key="1">
    <source>
        <dbReference type="ARBA" id="ARBA00022664"/>
    </source>
</evidence>